<dbReference type="OrthoDB" id="2505950at2759"/>
<reference evidence="3" key="1">
    <citation type="journal article" date="2020" name="Nat. Commun.">
        <title>Large-scale genome sequencing of mycorrhizal fungi provides insights into the early evolution of symbiotic traits.</title>
        <authorList>
            <person name="Miyauchi S."/>
            <person name="Kiss E."/>
            <person name="Kuo A."/>
            <person name="Drula E."/>
            <person name="Kohler A."/>
            <person name="Sanchez-Garcia M."/>
            <person name="Morin E."/>
            <person name="Andreopoulos B."/>
            <person name="Barry K.W."/>
            <person name="Bonito G."/>
            <person name="Buee M."/>
            <person name="Carver A."/>
            <person name="Chen C."/>
            <person name="Cichocki N."/>
            <person name="Clum A."/>
            <person name="Culley D."/>
            <person name="Crous P.W."/>
            <person name="Fauchery L."/>
            <person name="Girlanda M."/>
            <person name="Hayes R.D."/>
            <person name="Keri Z."/>
            <person name="LaButti K."/>
            <person name="Lipzen A."/>
            <person name="Lombard V."/>
            <person name="Magnuson J."/>
            <person name="Maillard F."/>
            <person name="Murat C."/>
            <person name="Nolan M."/>
            <person name="Ohm R.A."/>
            <person name="Pangilinan J."/>
            <person name="Pereira M.F."/>
            <person name="Perotto S."/>
            <person name="Peter M."/>
            <person name="Pfister S."/>
            <person name="Riley R."/>
            <person name="Sitrit Y."/>
            <person name="Stielow J.B."/>
            <person name="Szollosi G."/>
            <person name="Zifcakova L."/>
            <person name="Stursova M."/>
            <person name="Spatafora J.W."/>
            <person name="Tedersoo L."/>
            <person name="Vaario L.M."/>
            <person name="Yamada A."/>
            <person name="Yan M."/>
            <person name="Wang P."/>
            <person name="Xu J."/>
            <person name="Bruns T."/>
            <person name="Baldrian P."/>
            <person name="Vilgalys R."/>
            <person name="Dunand C."/>
            <person name="Henrissat B."/>
            <person name="Grigoriev I.V."/>
            <person name="Hibbett D."/>
            <person name="Nagy L.G."/>
            <person name="Martin F.M."/>
        </authorList>
    </citation>
    <scope>NUCLEOTIDE SEQUENCE</scope>
    <source>
        <strain evidence="3">UH-Tt-Lm1</strain>
    </source>
</reference>
<dbReference type="EMBL" id="WIUZ02000012">
    <property type="protein sequence ID" value="KAF9782480.1"/>
    <property type="molecule type" value="Genomic_DNA"/>
</dbReference>
<name>A0A9P6HA03_9AGAM</name>
<reference evidence="3" key="2">
    <citation type="submission" date="2020-11" db="EMBL/GenBank/DDBJ databases">
        <authorList>
            <consortium name="DOE Joint Genome Institute"/>
            <person name="Kuo A."/>
            <person name="Miyauchi S."/>
            <person name="Kiss E."/>
            <person name="Drula E."/>
            <person name="Kohler A."/>
            <person name="Sanchez-Garcia M."/>
            <person name="Andreopoulos B."/>
            <person name="Barry K.W."/>
            <person name="Bonito G."/>
            <person name="Buee M."/>
            <person name="Carver A."/>
            <person name="Chen C."/>
            <person name="Cichocki N."/>
            <person name="Clum A."/>
            <person name="Culley D."/>
            <person name="Crous P.W."/>
            <person name="Fauchery L."/>
            <person name="Girlanda M."/>
            <person name="Hayes R."/>
            <person name="Keri Z."/>
            <person name="Labutti K."/>
            <person name="Lipzen A."/>
            <person name="Lombard V."/>
            <person name="Magnuson J."/>
            <person name="Maillard F."/>
            <person name="Morin E."/>
            <person name="Murat C."/>
            <person name="Nolan M."/>
            <person name="Ohm R."/>
            <person name="Pangilinan J."/>
            <person name="Pereira M."/>
            <person name="Perotto S."/>
            <person name="Peter M."/>
            <person name="Riley R."/>
            <person name="Sitrit Y."/>
            <person name="Stielow B."/>
            <person name="Szollosi G."/>
            <person name="Zifcakova L."/>
            <person name="Stursova M."/>
            <person name="Spatafora J.W."/>
            <person name="Tedersoo L."/>
            <person name="Vaario L.-M."/>
            <person name="Yamada A."/>
            <person name="Yan M."/>
            <person name="Wang P."/>
            <person name="Xu J."/>
            <person name="Bruns T."/>
            <person name="Baldrian P."/>
            <person name="Vilgalys R."/>
            <person name="Henrissat B."/>
            <person name="Grigoriev I.V."/>
            <person name="Hibbett D."/>
            <person name="Nagy L.G."/>
            <person name="Martin F.M."/>
        </authorList>
    </citation>
    <scope>NUCLEOTIDE SEQUENCE</scope>
    <source>
        <strain evidence="3">UH-Tt-Lm1</strain>
    </source>
</reference>
<evidence type="ECO:0000256" key="2">
    <source>
        <dbReference type="SAM" id="Phobius"/>
    </source>
</evidence>
<keyword evidence="2" id="KW-1133">Transmembrane helix</keyword>
<gene>
    <name evidence="3" type="ORF">BJ322DRAFT_1111342</name>
</gene>
<accession>A0A9P6HA03</accession>
<feature type="region of interest" description="Disordered" evidence="1">
    <location>
        <begin position="79"/>
        <end position="141"/>
    </location>
</feature>
<feature type="compositionally biased region" description="Low complexity" evidence="1">
    <location>
        <begin position="105"/>
        <end position="117"/>
    </location>
</feature>
<evidence type="ECO:0000313" key="3">
    <source>
        <dbReference type="EMBL" id="KAF9782480.1"/>
    </source>
</evidence>
<feature type="compositionally biased region" description="Low complexity" evidence="1">
    <location>
        <begin position="81"/>
        <end position="92"/>
    </location>
</feature>
<comment type="caution">
    <text evidence="3">The sequence shown here is derived from an EMBL/GenBank/DDBJ whole genome shotgun (WGS) entry which is preliminary data.</text>
</comment>
<keyword evidence="2" id="KW-0472">Membrane</keyword>
<evidence type="ECO:0000256" key="1">
    <source>
        <dbReference type="SAM" id="MobiDB-lite"/>
    </source>
</evidence>
<evidence type="ECO:0000313" key="4">
    <source>
        <dbReference type="Proteomes" id="UP000736335"/>
    </source>
</evidence>
<organism evidence="3 4">
    <name type="scientific">Thelephora terrestris</name>
    <dbReference type="NCBI Taxonomy" id="56493"/>
    <lineage>
        <taxon>Eukaryota</taxon>
        <taxon>Fungi</taxon>
        <taxon>Dikarya</taxon>
        <taxon>Basidiomycota</taxon>
        <taxon>Agaricomycotina</taxon>
        <taxon>Agaricomycetes</taxon>
        <taxon>Thelephorales</taxon>
        <taxon>Thelephoraceae</taxon>
        <taxon>Thelephora</taxon>
    </lineage>
</organism>
<keyword evidence="4" id="KW-1185">Reference proteome</keyword>
<dbReference type="AlphaFoldDB" id="A0A9P6HA03"/>
<keyword evidence="2" id="KW-0812">Transmembrane</keyword>
<feature type="transmembrane region" description="Helical" evidence="2">
    <location>
        <begin position="7"/>
        <end position="28"/>
    </location>
</feature>
<proteinExistence type="predicted"/>
<dbReference type="Proteomes" id="UP000736335">
    <property type="component" value="Unassembled WGS sequence"/>
</dbReference>
<sequence>MTHWLDTIYSVFTLALFIAVVTGAIYVVKTISTTIDETKKSLHDKGVNVSASGISVKTSKHMTREDYLDATQRNFVKAIQTSTTSTADSGGTPQHDGSQHHPPSIKRSSTSSSNRSVESAKKKSNLFGIRKTASKHSNNNA</sequence>
<protein>
    <submittedName>
        <fullName evidence="3">Uncharacterized protein</fullName>
    </submittedName>
</protein>